<keyword evidence="3" id="KW-0812">Transmembrane</keyword>
<gene>
    <name evidence="6" type="ORF">AKAME5_002582900</name>
</gene>
<keyword evidence="4" id="KW-1133">Transmembrane helix</keyword>
<dbReference type="GO" id="GO:0008506">
    <property type="term" value="F:sucrose:proton symporter activity"/>
    <property type="evidence" value="ECO:0007669"/>
    <property type="project" value="TreeGrafter"/>
</dbReference>
<dbReference type="GO" id="GO:0016020">
    <property type="term" value="C:membrane"/>
    <property type="evidence" value="ECO:0007669"/>
    <property type="project" value="UniProtKB-SubCell"/>
</dbReference>
<protein>
    <submittedName>
        <fullName evidence="6">Solute carrier family 45 member 3 isoform X1</fullName>
    </submittedName>
</protein>
<keyword evidence="5" id="KW-0472">Membrane</keyword>
<evidence type="ECO:0000256" key="1">
    <source>
        <dbReference type="ARBA" id="ARBA00004141"/>
    </source>
</evidence>
<accession>A0AAD3NL79</accession>
<dbReference type="PANTHER" id="PTHR19432">
    <property type="entry name" value="SUGAR TRANSPORTER"/>
    <property type="match status" value="1"/>
</dbReference>
<dbReference type="EMBL" id="BRZM01002265">
    <property type="protein sequence ID" value="GLD74500.1"/>
    <property type="molecule type" value="Genomic_DNA"/>
</dbReference>
<dbReference type="PANTHER" id="PTHR19432:SF35">
    <property type="entry name" value="SOLUTE CARRIER FAMILY 45 MEMBER 3 ISOFORM X1"/>
    <property type="match status" value="1"/>
</dbReference>
<evidence type="ECO:0000256" key="5">
    <source>
        <dbReference type="ARBA" id="ARBA00023136"/>
    </source>
</evidence>
<evidence type="ECO:0000313" key="6">
    <source>
        <dbReference type="EMBL" id="GLD74500.1"/>
    </source>
</evidence>
<comment type="subcellular location">
    <subcellularLocation>
        <location evidence="1">Membrane</location>
        <topology evidence="1">Multi-pass membrane protein</topology>
    </subcellularLocation>
</comment>
<keyword evidence="7" id="KW-1185">Reference proteome</keyword>
<reference evidence="6" key="1">
    <citation type="submission" date="2022-08" db="EMBL/GenBank/DDBJ databases">
        <title>Genome sequencing of akame (Lates japonicus).</title>
        <authorList>
            <person name="Hashiguchi Y."/>
            <person name="Takahashi H."/>
        </authorList>
    </citation>
    <scope>NUCLEOTIDE SEQUENCE</scope>
    <source>
        <strain evidence="6">Kochi</strain>
    </source>
</reference>
<organism evidence="6 7">
    <name type="scientific">Lates japonicus</name>
    <name type="common">Japanese lates</name>
    <dbReference type="NCBI Taxonomy" id="270547"/>
    <lineage>
        <taxon>Eukaryota</taxon>
        <taxon>Metazoa</taxon>
        <taxon>Chordata</taxon>
        <taxon>Craniata</taxon>
        <taxon>Vertebrata</taxon>
        <taxon>Euteleostomi</taxon>
        <taxon>Actinopterygii</taxon>
        <taxon>Neopterygii</taxon>
        <taxon>Teleostei</taxon>
        <taxon>Neoteleostei</taxon>
        <taxon>Acanthomorphata</taxon>
        <taxon>Carangaria</taxon>
        <taxon>Carangaria incertae sedis</taxon>
        <taxon>Centropomidae</taxon>
        <taxon>Lates</taxon>
    </lineage>
</organism>
<evidence type="ECO:0000256" key="3">
    <source>
        <dbReference type="ARBA" id="ARBA00022692"/>
    </source>
</evidence>
<dbReference type="Proteomes" id="UP001279410">
    <property type="component" value="Unassembled WGS sequence"/>
</dbReference>
<evidence type="ECO:0000313" key="7">
    <source>
        <dbReference type="Proteomes" id="UP001279410"/>
    </source>
</evidence>
<proteinExistence type="predicted"/>
<evidence type="ECO:0000256" key="2">
    <source>
        <dbReference type="ARBA" id="ARBA00022448"/>
    </source>
</evidence>
<dbReference type="AlphaFoldDB" id="A0AAD3NL79"/>
<evidence type="ECO:0000256" key="4">
    <source>
        <dbReference type="ARBA" id="ARBA00022989"/>
    </source>
</evidence>
<keyword evidence="2" id="KW-0813">Transport</keyword>
<name>A0AAD3NL79_LATJO</name>
<comment type="caution">
    <text evidence="6">The sequence shown here is derived from an EMBL/GenBank/DDBJ whole genome shotgun (WGS) entry which is preliminary data.</text>
</comment>
<sequence length="196" mass="21371">MQADATDIQIQNAEKRMNLPVVAIPEGRKGEPAPVNMPGWRSQWRLVLLNSLTCGLEICVAAGITYVPPLLLEAGVEERYMTMVLDFVGEGLYEGVPSAYQEVCPGRDMREGIHCMEQSGLFLQCATSTFFSLAMSHTPHWTLTAAVLPGLSAGIVSAYPLPSNEQMQLLLEGNDGDPLLPHIYAEISGKPGLNWE</sequence>